<evidence type="ECO:0000313" key="2">
    <source>
        <dbReference type="Proteomes" id="UP001179280"/>
    </source>
</evidence>
<dbReference type="EMBL" id="JAFBCV010000008">
    <property type="protein sequence ID" value="MBM7839401.1"/>
    <property type="molecule type" value="Genomic_DNA"/>
</dbReference>
<name>A0ABS2SW64_9BACI</name>
<keyword evidence="2" id="KW-1185">Reference proteome</keyword>
<sequence>MSTIYSRLALSEIKTELLLVAHSLEKTDMQELLSKVLETVQKVDEMDKDIKEARD</sequence>
<dbReference type="Proteomes" id="UP001179280">
    <property type="component" value="Unassembled WGS sequence"/>
</dbReference>
<protein>
    <submittedName>
        <fullName evidence="1">Uncharacterized protein</fullName>
    </submittedName>
</protein>
<organism evidence="1 2">
    <name type="scientific">Shouchella xiaoxiensis</name>
    <dbReference type="NCBI Taxonomy" id="766895"/>
    <lineage>
        <taxon>Bacteria</taxon>
        <taxon>Bacillati</taxon>
        <taxon>Bacillota</taxon>
        <taxon>Bacilli</taxon>
        <taxon>Bacillales</taxon>
        <taxon>Bacillaceae</taxon>
        <taxon>Shouchella</taxon>
    </lineage>
</organism>
<gene>
    <name evidence="1" type="ORF">JOC54_002681</name>
</gene>
<comment type="caution">
    <text evidence="1">The sequence shown here is derived from an EMBL/GenBank/DDBJ whole genome shotgun (WGS) entry which is preliminary data.</text>
</comment>
<accession>A0ABS2SW64</accession>
<proteinExistence type="predicted"/>
<dbReference type="RefSeq" id="WP_204466653.1">
    <property type="nucleotide sequence ID" value="NZ_JAFBCV010000008.1"/>
</dbReference>
<evidence type="ECO:0000313" key="1">
    <source>
        <dbReference type="EMBL" id="MBM7839401.1"/>
    </source>
</evidence>
<reference evidence="1" key="1">
    <citation type="submission" date="2021-01" db="EMBL/GenBank/DDBJ databases">
        <title>Genomic Encyclopedia of Type Strains, Phase IV (KMG-IV): sequencing the most valuable type-strain genomes for metagenomic binning, comparative biology and taxonomic classification.</title>
        <authorList>
            <person name="Goeker M."/>
        </authorList>
    </citation>
    <scope>NUCLEOTIDE SEQUENCE</scope>
    <source>
        <strain evidence="1">DSM 21943</strain>
    </source>
</reference>